<evidence type="ECO:0000259" key="5">
    <source>
        <dbReference type="Pfam" id="PF13649"/>
    </source>
</evidence>
<feature type="region of interest" description="Disordered" evidence="4">
    <location>
        <begin position="1"/>
        <end position="24"/>
    </location>
</feature>
<dbReference type="InterPro" id="IPR029063">
    <property type="entry name" value="SAM-dependent_MTases_sf"/>
</dbReference>
<keyword evidence="2 6" id="KW-0808">Transferase</keyword>
<name>A0A1H8YMB0_9PSEU</name>
<dbReference type="Pfam" id="PF13649">
    <property type="entry name" value="Methyltransf_25"/>
    <property type="match status" value="1"/>
</dbReference>
<sequence>MTGLPPHPHPDAANARRPDELYLTPPPWDIGRPQPAFAGLAEAGAITGRVLDVGCGTGEHVLLAAGLGLDATGVDLASTALTAAERKARDRGRPARFLRQDARNLVELGESFDTVLDCGLFHIFSGDDRTAFVESLRSVLVPGGHYFMLCFSDRQPADGWPRVHRVTREEITASFADGWRIDSIEPATIEITADPDGIRAWLVTTTRI</sequence>
<dbReference type="SUPFAM" id="SSF53335">
    <property type="entry name" value="S-adenosyl-L-methionine-dependent methyltransferases"/>
    <property type="match status" value="1"/>
</dbReference>
<evidence type="ECO:0000313" key="6">
    <source>
        <dbReference type="EMBL" id="SEP53317.1"/>
    </source>
</evidence>
<accession>A0A1H8YMB0</accession>
<dbReference type="PANTHER" id="PTHR43464:SF19">
    <property type="entry name" value="UBIQUINONE BIOSYNTHESIS O-METHYLTRANSFERASE, MITOCHONDRIAL"/>
    <property type="match status" value="1"/>
</dbReference>
<keyword evidence="3" id="KW-0949">S-adenosyl-L-methionine</keyword>
<dbReference type="Gene3D" id="3.40.50.150">
    <property type="entry name" value="Vaccinia Virus protein VP39"/>
    <property type="match status" value="1"/>
</dbReference>
<evidence type="ECO:0000256" key="4">
    <source>
        <dbReference type="SAM" id="MobiDB-lite"/>
    </source>
</evidence>
<protein>
    <submittedName>
        <fullName evidence="6">Methyltransferase domain-containing protein</fullName>
    </submittedName>
</protein>
<dbReference type="GO" id="GO:0032259">
    <property type="term" value="P:methylation"/>
    <property type="evidence" value="ECO:0007669"/>
    <property type="project" value="UniProtKB-KW"/>
</dbReference>
<reference evidence="7" key="1">
    <citation type="submission" date="2016-10" db="EMBL/GenBank/DDBJ databases">
        <authorList>
            <person name="Varghese N."/>
            <person name="Submissions S."/>
        </authorList>
    </citation>
    <scope>NUCLEOTIDE SEQUENCE [LARGE SCALE GENOMIC DNA]</scope>
    <source>
        <strain evidence="7">DSM 44993</strain>
    </source>
</reference>
<feature type="compositionally biased region" description="Basic and acidic residues" evidence="4">
    <location>
        <begin position="8"/>
        <end position="20"/>
    </location>
</feature>
<dbReference type="EMBL" id="FOEF01000026">
    <property type="protein sequence ID" value="SEP53317.1"/>
    <property type="molecule type" value="Genomic_DNA"/>
</dbReference>
<dbReference type="AlphaFoldDB" id="A0A1H8YMB0"/>
<proteinExistence type="predicted"/>
<keyword evidence="7" id="KW-1185">Reference proteome</keyword>
<evidence type="ECO:0000256" key="1">
    <source>
        <dbReference type="ARBA" id="ARBA00022603"/>
    </source>
</evidence>
<evidence type="ECO:0000256" key="2">
    <source>
        <dbReference type="ARBA" id="ARBA00022679"/>
    </source>
</evidence>
<dbReference type="PANTHER" id="PTHR43464">
    <property type="entry name" value="METHYLTRANSFERASE"/>
    <property type="match status" value="1"/>
</dbReference>
<dbReference type="RefSeq" id="WP_091627922.1">
    <property type="nucleotide sequence ID" value="NZ_FOEF01000026.1"/>
</dbReference>
<dbReference type="CDD" id="cd02440">
    <property type="entry name" value="AdoMet_MTases"/>
    <property type="match status" value="1"/>
</dbReference>
<dbReference type="Proteomes" id="UP000198582">
    <property type="component" value="Unassembled WGS sequence"/>
</dbReference>
<organism evidence="6 7">
    <name type="scientific">Amycolatopsis saalfeldensis</name>
    <dbReference type="NCBI Taxonomy" id="394193"/>
    <lineage>
        <taxon>Bacteria</taxon>
        <taxon>Bacillati</taxon>
        <taxon>Actinomycetota</taxon>
        <taxon>Actinomycetes</taxon>
        <taxon>Pseudonocardiales</taxon>
        <taxon>Pseudonocardiaceae</taxon>
        <taxon>Amycolatopsis</taxon>
    </lineage>
</organism>
<keyword evidence="1 6" id="KW-0489">Methyltransferase</keyword>
<dbReference type="GO" id="GO:0008168">
    <property type="term" value="F:methyltransferase activity"/>
    <property type="evidence" value="ECO:0007669"/>
    <property type="project" value="UniProtKB-KW"/>
</dbReference>
<dbReference type="OrthoDB" id="3825914at2"/>
<dbReference type="STRING" id="394193.SAMN04489732_12641"/>
<gene>
    <name evidence="6" type="ORF">SAMN04489732_12641</name>
</gene>
<evidence type="ECO:0000256" key="3">
    <source>
        <dbReference type="ARBA" id="ARBA00022691"/>
    </source>
</evidence>
<dbReference type="InterPro" id="IPR041698">
    <property type="entry name" value="Methyltransf_25"/>
</dbReference>
<feature type="domain" description="Methyltransferase" evidence="5">
    <location>
        <begin position="50"/>
        <end position="144"/>
    </location>
</feature>
<evidence type="ECO:0000313" key="7">
    <source>
        <dbReference type="Proteomes" id="UP000198582"/>
    </source>
</evidence>